<dbReference type="VEuPathDB" id="FungiDB:T552_02201"/>
<keyword evidence="4 10" id="KW-0336">GPI-anchor</keyword>
<protein>
    <recommendedName>
        <fullName evidence="10">1,3-beta-glucanosyltransferase</fullName>
        <ecNumber evidence="10">2.4.1.-</ecNumber>
    </recommendedName>
</protein>
<accession>Q9UVL7</accession>
<dbReference type="GO" id="GO:0005886">
    <property type="term" value="C:plasma membrane"/>
    <property type="evidence" value="ECO:0007669"/>
    <property type="project" value="UniProtKB-SubCell"/>
</dbReference>
<keyword evidence="6 10" id="KW-0472">Membrane</keyword>
<keyword evidence="9 10" id="KW-0449">Lipoprotein</keyword>
<evidence type="ECO:0000256" key="11">
    <source>
        <dbReference type="SAM" id="Phobius"/>
    </source>
</evidence>
<evidence type="ECO:0000256" key="7">
    <source>
        <dbReference type="ARBA" id="ARBA00023157"/>
    </source>
</evidence>
<keyword evidence="8" id="KW-0325">Glycoprotein</keyword>
<reference evidence="13" key="1">
    <citation type="journal article" date="2001" name="J. Bacteriol.">
        <title>Characterization of Pneumocystis carinii PHR1, a pH-regulated gene important for cell wall Integrity.</title>
        <authorList>
            <person name="Kottom T.J."/>
            <person name="Thomas C.F. Jr"/>
            <person name="Limper A.H."/>
        </authorList>
    </citation>
    <scope>NUCLEOTIDE SEQUENCE</scope>
</reference>
<dbReference type="InterPro" id="IPR004886">
    <property type="entry name" value="Glucanosyltransferase"/>
</dbReference>
<name>Q9UVL7_PNECA</name>
<evidence type="ECO:0000259" key="12">
    <source>
        <dbReference type="SMART" id="SM00768"/>
    </source>
</evidence>
<proteinExistence type="inferred from homology"/>
<keyword evidence="7" id="KW-1015">Disulfide bond</keyword>
<dbReference type="SUPFAM" id="SSF51445">
    <property type="entry name" value="(Trans)glycosidases"/>
    <property type="match status" value="1"/>
</dbReference>
<dbReference type="PANTHER" id="PTHR31468:SF2">
    <property type="entry name" value="1,3-BETA-GLUCANOSYLTRANSFERASE GAS1"/>
    <property type="match status" value="1"/>
</dbReference>
<dbReference type="EMBL" id="AF191097">
    <property type="protein sequence ID" value="AAF05967.1"/>
    <property type="molecule type" value="Genomic_DNA"/>
</dbReference>
<organism evidence="13">
    <name type="scientific">Pneumocystis carinii</name>
    <dbReference type="NCBI Taxonomy" id="4754"/>
    <lineage>
        <taxon>Eukaryota</taxon>
        <taxon>Fungi</taxon>
        <taxon>Dikarya</taxon>
        <taxon>Ascomycota</taxon>
        <taxon>Taphrinomycotina</taxon>
        <taxon>Pneumocystomycetes</taxon>
        <taxon>Pneumocystaceae</taxon>
        <taxon>Pneumocystis</taxon>
    </lineage>
</organism>
<comment type="function">
    <text evidence="10">Splits internally a 1,3-beta-glucan molecule and transfers the newly generated reducing end (the donor) to the non-reducing end of another 1,3-beta-glucan molecule (the acceptor) forming a 1,3-beta linkage, resulting in the elongation of 1,3-beta-glucan chains in the cell wall.</text>
</comment>
<dbReference type="SMART" id="SM00768">
    <property type="entry name" value="X8"/>
    <property type="match status" value="1"/>
</dbReference>
<dbReference type="Gene3D" id="1.20.58.1040">
    <property type="match status" value="1"/>
</dbReference>
<dbReference type="GO" id="GO:0098552">
    <property type="term" value="C:side of membrane"/>
    <property type="evidence" value="ECO:0007669"/>
    <property type="project" value="UniProtKB-KW"/>
</dbReference>
<feature type="transmembrane region" description="Helical" evidence="11">
    <location>
        <begin position="6"/>
        <end position="24"/>
    </location>
</feature>
<evidence type="ECO:0000256" key="2">
    <source>
        <dbReference type="ARBA" id="ARBA00004589"/>
    </source>
</evidence>
<sequence length="543" mass="61547">MHLNYHVFYGIIYLYIIGSAYARIQTIYAYGNKLFYQNGTQFFIAGVAYQPPLRGDADHYKNPLADPASCERDLRYFLELGINTIRVYTVNPENNHDYCMRLFENSGIYVLLDLSEPRNSIISTDPSWNVRLFWRYSKVIDNMHKYPNLLGFFAGNEVILDTENTHSAAYVKAAVRDVKSYMRSKGYRKILVGYAANQHEHTPIPSANYFACGKFCIKLVIFLGSICNIYFLCLKNIYLLHFSYEWCDPTSYETSGYRDRVNDFRNYNVPIFFSEYGCNIVNGKIGVRSFSQVPHIYSEKMTDVFSGGIVYEWFQNVNNYGLVNLLPDNTISVRQDFLNLREQLRRINPKAIQRSTYTPRNGPPECPAIGQYWSSSTLLPPIPNSELCACASRASSCIAVNDITDAEIAEIFSYICGEISCKAVSKDSKIGLYGAFSVCEPIDQLNVILNLYYNKHHRQESACNFKGLAYVVTSETSKTCSSLLQIVGIDGSGTITGPPVATGFGKEKDSRDGKESLGKAIYPDWRLIFGIMTYFFGIIIVIA</sequence>
<dbReference type="Pfam" id="PF03198">
    <property type="entry name" value="Glyco_hydro_72"/>
    <property type="match status" value="1"/>
</dbReference>
<comment type="similarity">
    <text evidence="3 10">Belongs to the glycosyl hydrolase 72 family.</text>
</comment>
<feature type="domain" description="X8" evidence="12">
    <location>
        <begin position="395"/>
        <end position="482"/>
    </location>
</feature>
<evidence type="ECO:0000256" key="8">
    <source>
        <dbReference type="ARBA" id="ARBA00023180"/>
    </source>
</evidence>
<evidence type="ECO:0000256" key="9">
    <source>
        <dbReference type="ARBA" id="ARBA00023288"/>
    </source>
</evidence>
<evidence type="ECO:0000256" key="5">
    <source>
        <dbReference type="ARBA" id="ARBA00022729"/>
    </source>
</evidence>
<comment type="subcellular location">
    <subcellularLocation>
        <location evidence="1">Cell envelope</location>
    </subcellularLocation>
    <subcellularLocation>
        <location evidence="10">Cell membrane</location>
        <topology evidence="10">Lipid-anchor</topology>
        <topology evidence="10">GPI-anchor</topology>
    </subcellularLocation>
    <subcellularLocation>
        <location evidence="2">Membrane</location>
        <topology evidence="2">Lipid-anchor</topology>
        <topology evidence="2">GPI-anchor</topology>
    </subcellularLocation>
</comment>
<keyword evidence="10" id="KW-0808">Transferase</keyword>
<dbReference type="CAZy" id="GH72">
    <property type="family name" value="Glycoside Hydrolase Family 72"/>
</dbReference>
<dbReference type="CAZy" id="CBM43">
    <property type="family name" value="Carbohydrate-Binding Module Family 43"/>
</dbReference>
<dbReference type="GO" id="GO:0042124">
    <property type="term" value="F:1,3-beta-glucanosyltransferase activity"/>
    <property type="evidence" value="ECO:0007669"/>
    <property type="project" value="TreeGrafter"/>
</dbReference>
<evidence type="ECO:0000256" key="6">
    <source>
        <dbReference type="ARBA" id="ARBA00023136"/>
    </source>
</evidence>
<dbReference type="GO" id="GO:0071970">
    <property type="term" value="P:fungal-type cell wall (1-&gt;3)-beta-D-glucan biosynthetic process"/>
    <property type="evidence" value="ECO:0007669"/>
    <property type="project" value="TreeGrafter"/>
</dbReference>
<keyword evidence="11" id="KW-0812">Transmembrane</keyword>
<gene>
    <name evidence="13" type="primary">PHR1</name>
</gene>
<dbReference type="InterPro" id="IPR012946">
    <property type="entry name" value="X8"/>
</dbReference>
<keyword evidence="11" id="KW-1133">Transmembrane helix</keyword>
<evidence type="ECO:0000256" key="10">
    <source>
        <dbReference type="RuleBase" id="RU361209"/>
    </source>
</evidence>
<feature type="transmembrane region" description="Helical" evidence="11">
    <location>
        <begin position="525"/>
        <end position="542"/>
    </location>
</feature>
<evidence type="ECO:0000256" key="3">
    <source>
        <dbReference type="ARBA" id="ARBA00007528"/>
    </source>
</evidence>
<dbReference type="Pfam" id="PF07983">
    <property type="entry name" value="X8"/>
    <property type="match status" value="1"/>
</dbReference>
<evidence type="ECO:0000256" key="4">
    <source>
        <dbReference type="ARBA" id="ARBA00022622"/>
    </source>
</evidence>
<evidence type="ECO:0000313" key="13">
    <source>
        <dbReference type="EMBL" id="AAF05967.1"/>
    </source>
</evidence>
<dbReference type="Gene3D" id="3.20.20.80">
    <property type="entry name" value="Glycosidases"/>
    <property type="match status" value="1"/>
</dbReference>
<dbReference type="AlphaFoldDB" id="Q9UVL7"/>
<keyword evidence="5" id="KW-0732">Signal</keyword>
<dbReference type="GO" id="GO:0031505">
    <property type="term" value="P:fungal-type cell wall organization"/>
    <property type="evidence" value="ECO:0007669"/>
    <property type="project" value="TreeGrafter"/>
</dbReference>
<dbReference type="PANTHER" id="PTHR31468">
    <property type="entry name" value="1,3-BETA-GLUCANOSYLTRANSFERASE GAS1"/>
    <property type="match status" value="1"/>
</dbReference>
<dbReference type="EC" id="2.4.1.-" evidence="10"/>
<evidence type="ECO:0000256" key="1">
    <source>
        <dbReference type="ARBA" id="ARBA00004196"/>
    </source>
</evidence>
<dbReference type="InterPro" id="IPR017853">
    <property type="entry name" value="GH"/>
</dbReference>